<name>A0AAE0EXJ8_9CHLO</name>
<organism evidence="2 4">
    <name type="scientific">Cymbomonas tetramitiformis</name>
    <dbReference type="NCBI Taxonomy" id="36881"/>
    <lineage>
        <taxon>Eukaryota</taxon>
        <taxon>Viridiplantae</taxon>
        <taxon>Chlorophyta</taxon>
        <taxon>Pyramimonadophyceae</taxon>
        <taxon>Pyramimonadales</taxon>
        <taxon>Pyramimonadaceae</taxon>
        <taxon>Cymbomonas</taxon>
    </lineage>
</organism>
<dbReference type="Gene3D" id="3.40.30.10">
    <property type="entry name" value="Glutaredoxin"/>
    <property type="match status" value="1"/>
</dbReference>
<evidence type="ECO:0000313" key="4">
    <source>
        <dbReference type="Proteomes" id="UP001190700"/>
    </source>
</evidence>
<keyword evidence="4" id="KW-1185">Reference proteome</keyword>
<reference evidence="2" key="2">
    <citation type="submission" date="2023-06" db="EMBL/GenBank/DDBJ databases">
        <title>Long-read-based genome assembly of the green algal bacterivore Cymbomonas tetramitiformis.</title>
        <authorList>
            <person name="Gyaltshen Y."/>
            <person name="Rozenberg A."/>
            <person name="Paasch A."/>
            <person name="Burns J.A."/>
            <person name="Warring S."/>
            <person name="Larson R."/>
            <person name="Maurer-Alcala X."/>
            <person name="Dacks J."/>
            <person name="Kim E."/>
        </authorList>
    </citation>
    <scope>NUCLEOTIDE SEQUENCE</scope>
    <source>
        <strain evidence="2">PLY_AMNH</strain>
    </source>
</reference>
<reference evidence="2 4" key="1">
    <citation type="journal article" date="2015" name="Genome Biol. Evol.">
        <title>Comparative Genomics of a Bacterivorous Green Alga Reveals Evolutionary Causalities and Consequences of Phago-Mixotrophic Mode of Nutrition.</title>
        <authorList>
            <person name="Burns J.A."/>
            <person name="Paasch A."/>
            <person name="Narechania A."/>
            <person name="Kim E."/>
        </authorList>
    </citation>
    <scope>NUCLEOTIDE SEQUENCE [LARGE SCALE GENOMIC DNA]</scope>
    <source>
        <strain evidence="2">PLY_AMNH</strain>
    </source>
</reference>
<evidence type="ECO:0000256" key="1">
    <source>
        <dbReference type="SAM" id="SignalP"/>
    </source>
</evidence>
<evidence type="ECO:0000313" key="2">
    <source>
        <dbReference type="EMBL" id="KAK3244461.1"/>
    </source>
</evidence>
<feature type="signal peptide" evidence="1">
    <location>
        <begin position="1"/>
        <end position="18"/>
    </location>
</feature>
<keyword evidence="1" id="KW-0732">Signal</keyword>
<dbReference type="EMBL" id="LGRX02013161">
    <property type="protein sequence ID" value="KAK3266371.1"/>
    <property type="molecule type" value="Genomic_DNA"/>
</dbReference>
<dbReference type="PANTHER" id="PTHR33875:SF2">
    <property type="entry name" value="ACR183CP"/>
    <property type="match status" value="1"/>
</dbReference>
<evidence type="ECO:0008006" key="5">
    <source>
        <dbReference type="Google" id="ProtNLM"/>
    </source>
</evidence>
<comment type="caution">
    <text evidence="2">The sequence shown here is derived from an EMBL/GenBank/DDBJ whole genome shotgun (WGS) entry which is preliminary data.</text>
</comment>
<dbReference type="EMBL" id="LGRX02031829">
    <property type="protein sequence ID" value="KAK3244461.1"/>
    <property type="molecule type" value="Genomic_DNA"/>
</dbReference>
<evidence type="ECO:0000313" key="3">
    <source>
        <dbReference type="EMBL" id="KAK3266371.1"/>
    </source>
</evidence>
<dbReference type="AlphaFoldDB" id="A0AAE0EXJ8"/>
<gene>
    <name evidence="3" type="ORF">CYMTET_25003</name>
    <name evidence="2" type="ORF">CYMTET_45926</name>
</gene>
<protein>
    <recommendedName>
        <fullName evidence="5">Thioredoxin-like fold domain-containing protein</fullName>
    </recommendedName>
</protein>
<accession>A0AAE0EXJ8</accession>
<proteinExistence type="predicted"/>
<feature type="chain" id="PRO_5042442669" description="Thioredoxin-like fold domain-containing protein" evidence="1">
    <location>
        <begin position="19"/>
        <end position="265"/>
    </location>
</feature>
<dbReference type="PANTHER" id="PTHR33875">
    <property type="entry name" value="OS09G0542200 PROTEIN"/>
    <property type="match status" value="1"/>
</dbReference>
<dbReference type="Proteomes" id="UP001190700">
    <property type="component" value="Unassembled WGS sequence"/>
</dbReference>
<sequence>MQFPLLLVVLQMLVFASGISVTSSVRGKQQLPPIPTPSSYNASVPFMSITQHGYTLSGDRSSPNRMDFFIDPFCEESALGAWPTVLNLSNHYEKTAPGLLEIRVHLFPLAYTFGSFQTSQAIVAVYKLSGLKDATFFKALSHIWRNPPFGIFEYQDTFANMSKPEMSQFLADDLLPLFPSVSRTDFLREMNTQHLHFEETDLKASYWMTKSAWKYATTKGVFGTPTYFLNDVFIPEIGQSVHSQLAWQPSEWWQKQVLDPSIYRV</sequence>